<protein>
    <recommendedName>
        <fullName evidence="18">Ionotropic receptor</fullName>
    </recommendedName>
</protein>
<evidence type="ECO:0008006" key="18">
    <source>
        <dbReference type="Google" id="ProtNLM"/>
    </source>
</evidence>
<name>A0AAV7IFN7_COTGL</name>
<keyword evidence="12" id="KW-0407">Ion channel</keyword>
<reference evidence="16 17" key="1">
    <citation type="journal article" date="2021" name="J. Hered.">
        <title>A chromosome-level genome assembly of the parasitoid wasp, Cotesia glomerata (Hymenoptera: Braconidae).</title>
        <authorList>
            <person name="Pinto B.J."/>
            <person name="Weis J.J."/>
            <person name="Gamble T."/>
            <person name="Ode P.J."/>
            <person name="Paul R."/>
            <person name="Zaspel J.M."/>
        </authorList>
    </citation>
    <scope>NUCLEOTIDE SEQUENCE [LARGE SCALE GENOMIC DNA]</scope>
    <source>
        <strain evidence="16">CgM1</strain>
    </source>
</reference>
<evidence type="ECO:0000256" key="9">
    <source>
        <dbReference type="ARBA" id="ARBA00023170"/>
    </source>
</evidence>
<evidence type="ECO:0000313" key="16">
    <source>
        <dbReference type="EMBL" id="KAH0560420.1"/>
    </source>
</evidence>
<feature type="transmembrane region" description="Helical" evidence="13">
    <location>
        <begin position="289"/>
        <end position="312"/>
    </location>
</feature>
<accession>A0AAV7IFN7</accession>
<keyword evidence="7" id="KW-0406">Ion transport</keyword>
<evidence type="ECO:0000256" key="6">
    <source>
        <dbReference type="ARBA" id="ARBA00022989"/>
    </source>
</evidence>
<dbReference type="EMBL" id="JAHXZJ010000374">
    <property type="protein sequence ID" value="KAH0560420.1"/>
    <property type="molecule type" value="Genomic_DNA"/>
</dbReference>
<dbReference type="GO" id="GO:0005886">
    <property type="term" value="C:plasma membrane"/>
    <property type="evidence" value="ECO:0007669"/>
    <property type="project" value="UniProtKB-SubCell"/>
</dbReference>
<evidence type="ECO:0000256" key="7">
    <source>
        <dbReference type="ARBA" id="ARBA00023065"/>
    </source>
</evidence>
<evidence type="ECO:0000256" key="3">
    <source>
        <dbReference type="ARBA" id="ARBA00022448"/>
    </source>
</evidence>
<dbReference type="Proteomes" id="UP000826195">
    <property type="component" value="Unassembled WGS sequence"/>
</dbReference>
<dbReference type="InterPro" id="IPR001320">
    <property type="entry name" value="Iontro_rcpt_C"/>
</dbReference>
<keyword evidence="11" id="KW-1071">Ligand-gated ion channel</keyword>
<keyword evidence="17" id="KW-1185">Reference proteome</keyword>
<keyword evidence="6 13" id="KW-1133">Transmembrane helix</keyword>
<evidence type="ECO:0000256" key="5">
    <source>
        <dbReference type="ARBA" id="ARBA00022692"/>
    </source>
</evidence>
<dbReference type="InterPro" id="IPR019594">
    <property type="entry name" value="Glu/Gly-bd"/>
</dbReference>
<evidence type="ECO:0000259" key="15">
    <source>
        <dbReference type="Pfam" id="PF10613"/>
    </source>
</evidence>
<evidence type="ECO:0000313" key="17">
    <source>
        <dbReference type="Proteomes" id="UP000826195"/>
    </source>
</evidence>
<proteinExistence type="inferred from homology"/>
<sequence>MAYPTWLTFFNDETSIYDYFRDIYIPFDCNFMISKRNLEINYEAEIITEVYQVYRGLELRHGIFATWNIVSGVEYTKYSLYQRRSDLHGHTLRVISLEDPPFSEIIRDKNNNVIGLRGFFGGIMDLLKESLNCTLTYQTSNEWGYLLENGTWTGAMNTLINNETDIFAAELFMTRDRLDSLKFTTPLYSTKSRVFIKKPASSMLSWDKYITPFTTGIWSALGIIILVSSASITIMKSIAVVIHLKNVEDDKADSKFWDVVFSIFGALCSQGMELSLLNPIRIVQFSIHVTAVVVLAAYSAALISSLAVKVFVLPFTTMEGLLEDRTYRFGVLDASADYTFFQNTTDPIMGVLYDEVLVKETELPSNYLEGLTKVCSEEKYAFMSLDAAVSQLKSSVDCTLVPLDTISQASIGMALGPDCPFRGIINNNILLLRDSGLLNKLLHSDWALPGDNIKSEWATVELNDVLPLIVVLIVSNFVSVFMMCGEKLMQLKLARNRGKKIVKFVKGVKLSPKNNNTIK</sequence>
<evidence type="ECO:0000256" key="1">
    <source>
        <dbReference type="ARBA" id="ARBA00004651"/>
    </source>
</evidence>
<keyword evidence="9" id="KW-0675">Receptor</keyword>
<evidence type="ECO:0000259" key="14">
    <source>
        <dbReference type="Pfam" id="PF00060"/>
    </source>
</evidence>
<evidence type="ECO:0000256" key="2">
    <source>
        <dbReference type="ARBA" id="ARBA00008685"/>
    </source>
</evidence>
<evidence type="ECO:0000256" key="4">
    <source>
        <dbReference type="ARBA" id="ARBA00022475"/>
    </source>
</evidence>
<dbReference type="InterPro" id="IPR052192">
    <property type="entry name" value="Insect_Ionotropic_Sensory_Rcpt"/>
</dbReference>
<dbReference type="SUPFAM" id="SSF53850">
    <property type="entry name" value="Periplasmic binding protein-like II"/>
    <property type="match status" value="1"/>
</dbReference>
<feature type="domain" description="Ionotropic glutamate receptor C-terminal" evidence="14">
    <location>
        <begin position="216"/>
        <end position="382"/>
    </location>
</feature>
<dbReference type="GO" id="GO:0015276">
    <property type="term" value="F:ligand-gated monoatomic ion channel activity"/>
    <property type="evidence" value="ECO:0007669"/>
    <property type="project" value="InterPro"/>
</dbReference>
<dbReference type="AlphaFoldDB" id="A0AAV7IFN7"/>
<dbReference type="PANTHER" id="PTHR42643">
    <property type="entry name" value="IONOTROPIC RECEPTOR 20A-RELATED"/>
    <property type="match status" value="1"/>
</dbReference>
<keyword evidence="4" id="KW-1003">Cell membrane</keyword>
<dbReference type="Pfam" id="PF00060">
    <property type="entry name" value="Lig_chan"/>
    <property type="match status" value="1"/>
</dbReference>
<feature type="transmembrane region" description="Helical" evidence="13">
    <location>
        <begin position="217"/>
        <end position="244"/>
    </location>
</feature>
<dbReference type="Pfam" id="PF10613">
    <property type="entry name" value="Lig_chan-Glu_bd"/>
    <property type="match status" value="1"/>
</dbReference>
<comment type="subcellular location">
    <subcellularLocation>
        <location evidence="1">Cell membrane</location>
        <topology evidence="1">Multi-pass membrane protein</topology>
    </subcellularLocation>
</comment>
<comment type="caution">
    <text evidence="16">The sequence shown here is derived from an EMBL/GenBank/DDBJ whole genome shotgun (WGS) entry which is preliminary data.</text>
</comment>
<evidence type="ECO:0000256" key="12">
    <source>
        <dbReference type="ARBA" id="ARBA00023303"/>
    </source>
</evidence>
<organism evidence="16 17">
    <name type="scientific">Cotesia glomerata</name>
    <name type="common">Lepidopteran parasitic wasp</name>
    <name type="synonym">Apanteles glomeratus</name>
    <dbReference type="NCBI Taxonomy" id="32391"/>
    <lineage>
        <taxon>Eukaryota</taxon>
        <taxon>Metazoa</taxon>
        <taxon>Ecdysozoa</taxon>
        <taxon>Arthropoda</taxon>
        <taxon>Hexapoda</taxon>
        <taxon>Insecta</taxon>
        <taxon>Pterygota</taxon>
        <taxon>Neoptera</taxon>
        <taxon>Endopterygota</taxon>
        <taxon>Hymenoptera</taxon>
        <taxon>Apocrita</taxon>
        <taxon>Ichneumonoidea</taxon>
        <taxon>Braconidae</taxon>
        <taxon>Microgastrinae</taxon>
        <taxon>Cotesia</taxon>
    </lineage>
</organism>
<evidence type="ECO:0000256" key="10">
    <source>
        <dbReference type="ARBA" id="ARBA00023180"/>
    </source>
</evidence>
<evidence type="ECO:0000256" key="13">
    <source>
        <dbReference type="SAM" id="Phobius"/>
    </source>
</evidence>
<keyword evidence="3" id="KW-0813">Transport</keyword>
<gene>
    <name evidence="16" type="ORF">KQX54_004417</name>
</gene>
<dbReference type="PANTHER" id="PTHR42643:SF30">
    <property type="entry name" value="IONOTROPIC RECEPTOR 40A-RELATED"/>
    <property type="match status" value="1"/>
</dbReference>
<comment type="similarity">
    <text evidence="2">Belongs to the glutamate-gated ion channel (TC 1.A.10.1) family.</text>
</comment>
<keyword evidence="5 13" id="KW-0812">Transmembrane</keyword>
<dbReference type="GO" id="GO:0050906">
    <property type="term" value="P:detection of stimulus involved in sensory perception"/>
    <property type="evidence" value="ECO:0007669"/>
    <property type="project" value="UniProtKB-ARBA"/>
</dbReference>
<feature type="domain" description="Ionotropic glutamate receptor L-glutamate and glycine-binding" evidence="15">
    <location>
        <begin position="91"/>
        <end position="199"/>
    </location>
</feature>
<evidence type="ECO:0000256" key="11">
    <source>
        <dbReference type="ARBA" id="ARBA00023286"/>
    </source>
</evidence>
<dbReference type="Gene3D" id="3.40.190.10">
    <property type="entry name" value="Periplasmic binding protein-like II"/>
    <property type="match status" value="3"/>
</dbReference>
<keyword evidence="10" id="KW-0325">Glycoprotein</keyword>
<evidence type="ECO:0000256" key="8">
    <source>
        <dbReference type="ARBA" id="ARBA00023136"/>
    </source>
</evidence>
<keyword evidence="8 13" id="KW-0472">Membrane</keyword>